<dbReference type="EMBL" id="JAAAID010000208">
    <property type="protein sequence ID" value="KAG0020581.1"/>
    <property type="molecule type" value="Genomic_DNA"/>
</dbReference>
<evidence type="ECO:0000256" key="1">
    <source>
        <dbReference type="ARBA" id="ARBA00010568"/>
    </source>
</evidence>
<dbReference type="Pfam" id="PF08939">
    <property type="entry name" value="Bles03"/>
    <property type="match status" value="1"/>
</dbReference>
<dbReference type="InterPro" id="IPR023398">
    <property type="entry name" value="TIF_eIF4e-like"/>
</dbReference>
<dbReference type="Proteomes" id="UP000703661">
    <property type="component" value="Unassembled WGS sequence"/>
</dbReference>
<gene>
    <name evidence="2" type="ORF">BGZ80_003952</name>
</gene>
<comment type="caution">
    <text evidence="2">The sequence shown here is derived from an EMBL/GenBank/DDBJ whole genome shotgun (WGS) entry which is preliminary data.</text>
</comment>
<evidence type="ECO:0000313" key="2">
    <source>
        <dbReference type="EMBL" id="KAG0020581.1"/>
    </source>
</evidence>
<dbReference type="Gene3D" id="3.30.760.10">
    <property type="entry name" value="RNA Cap, Translation Initiation Factor Eif4e"/>
    <property type="match status" value="1"/>
</dbReference>
<comment type="similarity">
    <text evidence="1">Belongs to the UPF0696 family.</text>
</comment>
<dbReference type="SUPFAM" id="SSF55418">
    <property type="entry name" value="eIF4e-like"/>
    <property type="match status" value="1"/>
</dbReference>
<dbReference type="AlphaFoldDB" id="A0A9P6N0H8"/>
<dbReference type="PANTHER" id="PTHR31977:SF1">
    <property type="entry name" value="UPF0696 PROTEIN C11ORF68"/>
    <property type="match status" value="1"/>
</dbReference>
<evidence type="ECO:0000313" key="3">
    <source>
        <dbReference type="Proteomes" id="UP000703661"/>
    </source>
</evidence>
<organism evidence="2 3">
    <name type="scientific">Entomortierella chlamydospora</name>
    <dbReference type="NCBI Taxonomy" id="101097"/>
    <lineage>
        <taxon>Eukaryota</taxon>
        <taxon>Fungi</taxon>
        <taxon>Fungi incertae sedis</taxon>
        <taxon>Mucoromycota</taxon>
        <taxon>Mortierellomycotina</taxon>
        <taxon>Mortierellomycetes</taxon>
        <taxon>Mortierellales</taxon>
        <taxon>Mortierellaceae</taxon>
        <taxon>Entomortierella</taxon>
    </lineage>
</organism>
<protein>
    <submittedName>
        <fullName evidence="2">Uncharacterized protein</fullName>
    </submittedName>
</protein>
<sequence>MPKIPGIRPAIPTQTIDAYWVYAYHKSSAAANASGSNYGKWMLFYAKPVLDEKWERVKNLLEQGLLGDAAKCSTAKENPNATSSKTGVIIVYTSDYTDQDDVYRVAKVLYDELEYGKTMYYKTDDQTYAGLYANRGSKKNHTYHYPK</sequence>
<dbReference type="InterPro" id="IPR015034">
    <property type="entry name" value="Bles03"/>
</dbReference>
<accession>A0A9P6N0H8</accession>
<reference evidence="2" key="1">
    <citation type="journal article" date="2020" name="Fungal Divers.">
        <title>Resolving the Mortierellaceae phylogeny through synthesis of multi-gene phylogenetics and phylogenomics.</title>
        <authorList>
            <person name="Vandepol N."/>
            <person name="Liber J."/>
            <person name="Desiro A."/>
            <person name="Na H."/>
            <person name="Kennedy M."/>
            <person name="Barry K."/>
            <person name="Grigoriev I.V."/>
            <person name="Miller A.N."/>
            <person name="O'Donnell K."/>
            <person name="Stajich J.E."/>
            <person name="Bonito G."/>
        </authorList>
    </citation>
    <scope>NUCLEOTIDE SEQUENCE</scope>
    <source>
        <strain evidence="2">NRRL 2769</strain>
    </source>
</reference>
<name>A0A9P6N0H8_9FUNG</name>
<dbReference type="PANTHER" id="PTHR31977">
    <property type="entry name" value="UPF0696 PROTEIN C11ORF68"/>
    <property type="match status" value="1"/>
</dbReference>
<proteinExistence type="inferred from homology"/>
<keyword evidence="3" id="KW-1185">Reference proteome</keyword>